<dbReference type="InterPro" id="IPR016040">
    <property type="entry name" value="NAD(P)-bd_dom"/>
</dbReference>
<dbReference type="PANTHER" id="PTHR43000">
    <property type="entry name" value="DTDP-D-GLUCOSE 4,6-DEHYDRATASE-RELATED"/>
    <property type="match status" value="1"/>
</dbReference>
<gene>
    <name evidence="10" type="ORF">SAMN05661091_4638</name>
</gene>
<dbReference type="FunFam" id="3.40.50.720:FF:000304">
    <property type="entry name" value="UDP-glucose 4,6-dehydratase"/>
    <property type="match status" value="1"/>
</dbReference>
<evidence type="ECO:0000256" key="5">
    <source>
        <dbReference type="ARBA" id="ARBA00016977"/>
    </source>
</evidence>
<evidence type="ECO:0000256" key="7">
    <source>
        <dbReference type="ARBA" id="ARBA00023239"/>
    </source>
</evidence>
<dbReference type="Pfam" id="PF16363">
    <property type="entry name" value="GDP_Man_Dehyd"/>
    <property type="match status" value="1"/>
</dbReference>
<dbReference type="NCBIfam" id="TIGR01181">
    <property type="entry name" value="dTDP_gluc_dehyt"/>
    <property type="match status" value="1"/>
</dbReference>
<evidence type="ECO:0000256" key="6">
    <source>
        <dbReference type="ARBA" id="ARBA00023027"/>
    </source>
</evidence>
<dbReference type="GO" id="GO:0009225">
    <property type="term" value="P:nucleotide-sugar metabolic process"/>
    <property type="evidence" value="ECO:0007669"/>
    <property type="project" value="InterPro"/>
</dbReference>
<dbReference type="AlphaFoldDB" id="A0A1X7HP45"/>
<evidence type="ECO:0000259" key="9">
    <source>
        <dbReference type="Pfam" id="PF16363"/>
    </source>
</evidence>
<keyword evidence="6" id="KW-0520">NAD</keyword>
<comment type="similarity">
    <text evidence="3 8">Belongs to the NAD(P)-dependent epimerase/dehydratase family. dTDP-glucose dehydratase subfamily.</text>
</comment>
<feature type="domain" description="NAD(P)-binding" evidence="9">
    <location>
        <begin position="4"/>
        <end position="305"/>
    </location>
</feature>
<dbReference type="EC" id="4.2.1.46" evidence="4 8"/>
<evidence type="ECO:0000313" key="10">
    <source>
        <dbReference type="EMBL" id="SMF89420.1"/>
    </source>
</evidence>
<name>A0A1X7HP45_9BACL</name>
<dbReference type="InterPro" id="IPR036291">
    <property type="entry name" value="NAD(P)-bd_dom_sf"/>
</dbReference>
<evidence type="ECO:0000256" key="1">
    <source>
        <dbReference type="ARBA" id="ARBA00001539"/>
    </source>
</evidence>
<keyword evidence="7 8" id="KW-0456">Lyase</keyword>
<dbReference type="EMBL" id="LT840184">
    <property type="protein sequence ID" value="SMF89420.1"/>
    <property type="molecule type" value="Genomic_DNA"/>
</dbReference>
<dbReference type="CDD" id="cd05246">
    <property type="entry name" value="dTDP_GD_SDR_e"/>
    <property type="match status" value="1"/>
</dbReference>
<evidence type="ECO:0000256" key="2">
    <source>
        <dbReference type="ARBA" id="ARBA00001911"/>
    </source>
</evidence>
<comment type="cofactor">
    <cofactor evidence="2 8">
        <name>NAD(+)</name>
        <dbReference type="ChEBI" id="CHEBI:57540"/>
    </cofactor>
</comment>
<dbReference type="GO" id="GO:0008460">
    <property type="term" value="F:dTDP-glucose 4,6-dehydratase activity"/>
    <property type="evidence" value="ECO:0007669"/>
    <property type="project" value="UniProtKB-EC"/>
</dbReference>
<dbReference type="Gene3D" id="3.90.25.10">
    <property type="entry name" value="UDP-galactose 4-epimerase, domain 1"/>
    <property type="match status" value="1"/>
</dbReference>
<dbReference type="RefSeq" id="WP_208915363.1">
    <property type="nucleotide sequence ID" value="NZ_LT840184.1"/>
</dbReference>
<evidence type="ECO:0000313" key="11">
    <source>
        <dbReference type="Proteomes" id="UP000192940"/>
    </source>
</evidence>
<keyword evidence="11" id="KW-1185">Reference proteome</keyword>
<accession>A0A1X7HP45</accession>
<dbReference type="Gene3D" id="3.40.50.720">
    <property type="entry name" value="NAD(P)-binding Rossmann-like Domain"/>
    <property type="match status" value="1"/>
</dbReference>
<organism evidence="10 11">
    <name type="scientific">Paenibacillus uliginis N3/975</name>
    <dbReference type="NCBI Taxonomy" id="1313296"/>
    <lineage>
        <taxon>Bacteria</taxon>
        <taxon>Bacillati</taxon>
        <taxon>Bacillota</taxon>
        <taxon>Bacilli</taxon>
        <taxon>Bacillales</taxon>
        <taxon>Paenibacillaceae</taxon>
        <taxon>Paenibacillus</taxon>
    </lineage>
</organism>
<evidence type="ECO:0000256" key="8">
    <source>
        <dbReference type="RuleBase" id="RU004473"/>
    </source>
</evidence>
<dbReference type="SUPFAM" id="SSF51735">
    <property type="entry name" value="NAD(P)-binding Rossmann-fold domains"/>
    <property type="match status" value="1"/>
</dbReference>
<proteinExistence type="inferred from homology"/>
<evidence type="ECO:0000256" key="4">
    <source>
        <dbReference type="ARBA" id="ARBA00011990"/>
    </source>
</evidence>
<dbReference type="InterPro" id="IPR005888">
    <property type="entry name" value="dTDP_Gluc_deHydtase"/>
</dbReference>
<comment type="catalytic activity">
    <reaction evidence="1 8">
        <text>dTDP-alpha-D-glucose = dTDP-4-dehydro-6-deoxy-alpha-D-glucose + H2O</text>
        <dbReference type="Rhea" id="RHEA:17221"/>
        <dbReference type="ChEBI" id="CHEBI:15377"/>
        <dbReference type="ChEBI" id="CHEBI:57477"/>
        <dbReference type="ChEBI" id="CHEBI:57649"/>
        <dbReference type="EC" id="4.2.1.46"/>
    </reaction>
</comment>
<dbReference type="Proteomes" id="UP000192940">
    <property type="component" value="Chromosome I"/>
</dbReference>
<evidence type="ECO:0000256" key="3">
    <source>
        <dbReference type="ARBA" id="ARBA00008178"/>
    </source>
</evidence>
<reference evidence="11" key="1">
    <citation type="submission" date="2017-04" db="EMBL/GenBank/DDBJ databases">
        <authorList>
            <person name="Varghese N."/>
            <person name="Submissions S."/>
        </authorList>
    </citation>
    <scope>NUCLEOTIDE SEQUENCE [LARGE SCALE GENOMIC DNA]</scope>
    <source>
        <strain evidence="11">N3/975</strain>
    </source>
</reference>
<dbReference type="STRING" id="1313296.SAMN05661091_4638"/>
<sequence>MKVIVTGGAGFIGSNFIRYMLAQYPLDEMINVDLLTYAGNLYNLADILPHPKYRFVKADIADRASLEPLFKEGVDAVVNFAAESHVDRSIVQPELFVKTNVLGTQTLLDLSKEYGLRKFVQVSTDEVYGTLGDTGVFTEDTPLQPNSPYSASKAGADLLVRAYYETFSLPVNITRCSNNYGPYQFPEKLIPLMIYNAMQNKPLPVYGNGMNIRDWLYVEDHCRAIDLVLRKGKDGEIYNIGGHNERNNLQVIRTILEVLNKPESLIRHVADRLGHDRRYAIDADKIRNELGWSPRYNYESGIRNTIRWYQDNVAWLDQVISGDYKNHVDKEYKNRWGIVDK</sequence>
<protein>
    <recommendedName>
        <fullName evidence="5 8">dTDP-glucose 4,6-dehydratase</fullName>
        <ecNumber evidence="4 8">4.2.1.46</ecNumber>
    </recommendedName>
</protein>